<keyword evidence="2 5" id="KW-0812">Transmembrane</keyword>
<gene>
    <name evidence="7" type="ORF">SNAT2548_LOCUS20863</name>
</gene>
<dbReference type="GO" id="GO:0016020">
    <property type="term" value="C:membrane"/>
    <property type="evidence" value="ECO:0007669"/>
    <property type="project" value="UniProtKB-SubCell"/>
</dbReference>
<dbReference type="InterPro" id="IPR006634">
    <property type="entry name" value="TLC-dom"/>
</dbReference>
<protein>
    <recommendedName>
        <fullName evidence="6">TLC domain-containing protein</fullName>
    </recommendedName>
</protein>
<dbReference type="Pfam" id="PF03798">
    <property type="entry name" value="TRAM_LAG1_CLN8"/>
    <property type="match status" value="1"/>
</dbReference>
<organism evidence="7 8">
    <name type="scientific">Symbiodinium natans</name>
    <dbReference type="NCBI Taxonomy" id="878477"/>
    <lineage>
        <taxon>Eukaryota</taxon>
        <taxon>Sar</taxon>
        <taxon>Alveolata</taxon>
        <taxon>Dinophyceae</taxon>
        <taxon>Suessiales</taxon>
        <taxon>Symbiodiniaceae</taxon>
        <taxon>Symbiodinium</taxon>
    </lineage>
</organism>
<evidence type="ECO:0000256" key="1">
    <source>
        <dbReference type="ARBA" id="ARBA00004141"/>
    </source>
</evidence>
<dbReference type="Proteomes" id="UP000604046">
    <property type="component" value="Unassembled WGS sequence"/>
</dbReference>
<evidence type="ECO:0000256" key="2">
    <source>
        <dbReference type="ARBA" id="ARBA00022692"/>
    </source>
</evidence>
<keyword evidence="3 5" id="KW-1133">Transmembrane helix</keyword>
<keyword evidence="8" id="KW-1185">Reference proteome</keyword>
<dbReference type="AlphaFoldDB" id="A0A812QJ36"/>
<proteinExistence type="predicted"/>
<evidence type="ECO:0000313" key="7">
    <source>
        <dbReference type="EMBL" id="CAE7382250.1"/>
    </source>
</evidence>
<feature type="transmembrane region" description="Helical" evidence="5">
    <location>
        <begin position="413"/>
        <end position="435"/>
    </location>
</feature>
<comment type="caution">
    <text evidence="7">The sequence shown here is derived from an EMBL/GenBank/DDBJ whole genome shotgun (WGS) entry which is preliminary data.</text>
</comment>
<dbReference type="OrthoDB" id="446947at2759"/>
<evidence type="ECO:0000259" key="6">
    <source>
        <dbReference type="Pfam" id="PF03798"/>
    </source>
</evidence>
<keyword evidence="4 5" id="KW-0472">Membrane</keyword>
<comment type="subcellular location">
    <subcellularLocation>
        <location evidence="1">Membrane</location>
        <topology evidence="1">Multi-pass membrane protein</topology>
    </subcellularLocation>
</comment>
<feature type="transmembrane region" description="Helical" evidence="5">
    <location>
        <begin position="455"/>
        <end position="476"/>
    </location>
</feature>
<evidence type="ECO:0000256" key="5">
    <source>
        <dbReference type="SAM" id="Phobius"/>
    </source>
</evidence>
<feature type="domain" description="TLC" evidence="6">
    <location>
        <begin position="391"/>
        <end position="481"/>
    </location>
</feature>
<evidence type="ECO:0000256" key="3">
    <source>
        <dbReference type="ARBA" id="ARBA00022989"/>
    </source>
</evidence>
<reference evidence="7" key="1">
    <citation type="submission" date="2021-02" db="EMBL/GenBank/DDBJ databases">
        <authorList>
            <person name="Dougan E. K."/>
            <person name="Rhodes N."/>
            <person name="Thang M."/>
            <person name="Chan C."/>
        </authorList>
    </citation>
    <scope>NUCLEOTIDE SEQUENCE</scope>
</reference>
<accession>A0A812QJ36</accession>
<dbReference type="EMBL" id="CAJNDS010002226">
    <property type="protein sequence ID" value="CAE7382250.1"/>
    <property type="molecule type" value="Genomic_DNA"/>
</dbReference>
<feature type="transmembrane region" description="Helical" evidence="5">
    <location>
        <begin position="383"/>
        <end position="401"/>
    </location>
</feature>
<name>A0A812QJ36_9DINO</name>
<evidence type="ECO:0000313" key="8">
    <source>
        <dbReference type="Proteomes" id="UP000604046"/>
    </source>
</evidence>
<sequence>MVASPDGSKAFKLSETLDQTAAGFSTSSKDISMMMWAYGKQPYRHEALFCECANYLGQRREQLEPQVLSTTSWAFARADFRHETALRSAARLCTQTMSLFKASQDVANSAWALAKLDVDDAAFFQAMFSRAGSVLYSEEFRDHMRISHKNRVKDWAQVYYAYRFCLHRCPEGLEGIGPCILHDLRLMGQMRTAGGQVGRAFSDSSGLNNSEKRLRELDKLIEAMERGDDDLAGGPIEISSDSLEALPITSSSVALQAAEANARLSQEILGHRPSDVPRVVLLSFSRSPEPFRRALLEGPELAAVRAALEESGYDVLLASGAKFFVHPEQYESVLEAIQEQQLRGASLKCSRVVVAEDLEELVAEALRALPSNQQVELPKPPSHGRPVAFVLSTPFLNWVMIFRHRGERYKLQVIVAGALFFFTFLFFRIFLNIYGTVLLFVDQAQGLAMPQRVPPWQTAVILVAVAAGAGLQLFWLPKIWRMFGLRIWQLLLTGRVDTGGDDEEEDSYLTGSGTDTGREK</sequence>
<evidence type="ECO:0000256" key="4">
    <source>
        <dbReference type="ARBA" id="ARBA00023136"/>
    </source>
</evidence>